<evidence type="ECO:0000313" key="3">
    <source>
        <dbReference type="Proteomes" id="UP000053051"/>
    </source>
</evidence>
<keyword evidence="1" id="KW-0812">Transmembrane</keyword>
<keyword evidence="1" id="KW-1133">Transmembrane helix</keyword>
<accession>M1WT00</accession>
<keyword evidence="1" id="KW-0472">Membrane</keyword>
<organism evidence="2 3">
    <name type="scientific">Richelia intracellularis HH01</name>
    <dbReference type="NCBI Taxonomy" id="1165094"/>
    <lineage>
        <taxon>Bacteria</taxon>
        <taxon>Bacillati</taxon>
        <taxon>Cyanobacteriota</taxon>
        <taxon>Cyanophyceae</taxon>
        <taxon>Nostocales</taxon>
        <taxon>Nostocaceae</taxon>
        <taxon>Richelia</taxon>
    </lineage>
</organism>
<dbReference type="OrthoDB" id="479590at2"/>
<evidence type="ECO:0000313" key="2">
    <source>
        <dbReference type="EMBL" id="CCH67694.1"/>
    </source>
</evidence>
<dbReference type="STRING" id="1165094.RINTHH_15390"/>
<feature type="transmembrane region" description="Helical" evidence="1">
    <location>
        <begin position="33"/>
        <end position="52"/>
    </location>
</feature>
<protein>
    <submittedName>
        <fullName evidence="2">Uncharacterized protein</fullName>
    </submittedName>
</protein>
<dbReference type="RefSeq" id="WP_008234578.1">
    <property type="nucleotide sequence ID" value="NZ_CAIY01000054.1"/>
</dbReference>
<keyword evidence="3" id="KW-1185">Reference proteome</keyword>
<name>M1WT00_9NOST</name>
<dbReference type="InterPro" id="IPR011990">
    <property type="entry name" value="TPR-like_helical_dom_sf"/>
</dbReference>
<dbReference type="Gene3D" id="1.25.40.10">
    <property type="entry name" value="Tetratricopeptide repeat domain"/>
    <property type="match status" value="1"/>
</dbReference>
<sequence length="286" mass="33246">MLSSTSPLTLHQFTRGLGLYWKSNYIYLIFKRFAVKVFIMIFLGSILIFGWVNKAIAAENFQIVQEKFNKSGYLSHHPLNAEIISEFSFNKTQYSNQHNVKVKNQNKLKVAIGNYNKSVGVSPNEDNFYLNGDNAWRKSTRWNKAIVDYNPESDFKNVIAYKEQNDAKVDWVNRNRASADYQKLTEINPEFLWVMANQALELYETGEKESAITMMKNIVRKYPRFADMRAALTAAYWANGQLGEAKSHWISAYGLDSRYKDIYWVENVRCWPPSLIVALKDFLKLQ</sequence>
<dbReference type="PANTHER" id="PTHR37910">
    <property type="entry name" value="EXPRESSED PROTEIN"/>
    <property type="match status" value="1"/>
</dbReference>
<dbReference type="SUPFAM" id="SSF48452">
    <property type="entry name" value="TPR-like"/>
    <property type="match status" value="1"/>
</dbReference>
<reference evidence="3" key="2">
    <citation type="submission" date="2016-01" db="EMBL/GenBank/DDBJ databases">
        <title>Diatom-associated endosymboitic cyanobacterium lacks core nitrogen metabolism enzymes.</title>
        <authorList>
            <person name="Hilton J.A."/>
            <person name="Foster R.A."/>
            <person name="Tripp H.J."/>
            <person name="Carter B.J."/>
            <person name="Zehr J.P."/>
            <person name="Villareal T.A."/>
        </authorList>
    </citation>
    <scope>NUCLEOTIDE SEQUENCE [LARGE SCALE GENOMIC DNA]</scope>
    <source>
        <strain evidence="3">HH01</strain>
    </source>
</reference>
<dbReference type="Proteomes" id="UP000053051">
    <property type="component" value="Unassembled WGS sequence"/>
</dbReference>
<dbReference type="PANTHER" id="PTHR37910:SF2">
    <property type="entry name" value="EXPRESSED PROTEIN"/>
    <property type="match status" value="1"/>
</dbReference>
<proteinExistence type="predicted"/>
<gene>
    <name evidence="2" type="ORF">RINTHH_15390</name>
</gene>
<dbReference type="EMBL" id="CAIY01000054">
    <property type="protein sequence ID" value="CCH67694.1"/>
    <property type="molecule type" value="Genomic_DNA"/>
</dbReference>
<dbReference type="AlphaFoldDB" id="M1WT00"/>
<reference evidence="2 3" key="1">
    <citation type="submission" date="2012-05" db="EMBL/GenBank/DDBJ databases">
        <authorList>
            <person name="Hilton J."/>
        </authorList>
    </citation>
    <scope>NUCLEOTIDE SEQUENCE [LARGE SCALE GENOMIC DNA]</scope>
    <source>
        <strain evidence="2 3">HH01</strain>
    </source>
</reference>
<evidence type="ECO:0000256" key="1">
    <source>
        <dbReference type="SAM" id="Phobius"/>
    </source>
</evidence>
<comment type="caution">
    <text evidence="2">The sequence shown here is derived from an EMBL/GenBank/DDBJ whole genome shotgun (WGS) entry which is preliminary data.</text>
</comment>